<dbReference type="AlphaFoldDB" id="A0A8J3I9R9"/>
<keyword evidence="1" id="KW-0479">Metal-binding</keyword>
<dbReference type="PANTHER" id="PTHR12736:SF7">
    <property type="entry name" value="LANC-LIKE PROTEIN 3"/>
    <property type="match status" value="1"/>
</dbReference>
<dbReference type="Proteomes" id="UP000612362">
    <property type="component" value="Unassembled WGS sequence"/>
</dbReference>
<evidence type="ECO:0000259" key="2">
    <source>
        <dbReference type="Pfam" id="PF13575"/>
    </source>
</evidence>
<protein>
    <recommendedName>
        <fullName evidence="2">Lantibiotic biosynthesis protein dehydration domain-containing protein</fullName>
    </recommendedName>
</protein>
<dbReference type="EMBL" id="BNJF01000004">
    <property type="protein sequence ID" value="GHO48363.1"/>
    <property type="molecule type" value="Genomic_DNA"/>
</dbReference>
<name>A0A8J3I9R9_9CHLR</name>
<feature type="binding site" evidence="1">
    <location>
        <position position="967"/>
    </location>
    <ligand>
        <name>Zn(2+)</name>
        <dbReference type="ChEBI" id="CHEBI:29105"/>
    </ligand>
</feature>
<dbReference type="GO" id="GO:0031179">
    <property type="term" value="P:peptide modification"/>
    <property type="evidence" value="ECO:0007669"/>
    <property type="project" value="InterPro"/>
</dbReference>
<evidence type="ECO:0000313" key="4">
    <source>
        <dbReference type="Proteomes" id="UP000612362"/>
    </source>
</evidence>
<dbReference type="Pfam" id="PF05147">
    <property type="entry name" value="LANC_like"/>
    <property type="match status" value="1"/>
</dbReference>
<proteinExistence type="predicted"/>
<dbReference type="PANTHER" id="PTHR12736">
    <property type="entry name" value="LANC-LIKE PROTEIN"/>
    <property type="match status" value="1"/>
</dbReference>
<dbReference type="GO" id="GO:0005886">
    <property type="term" value="C:plasma membrane"/>
    <property type="evidence" value="ECO:0007669"/>
    <property type="project" value="TreeGrafter"/>
</dbReference>
<dbReference type="Gene3D" id="1.50.10.10">
    <property type="match status" value="1"/>
</dbReference>
<evidence type="ECO:0000256" key="1">
    <source>
        <dbReference type="PIRSR" id="PIRSR607822-1"/>
    </source>
</evidence>
<keyword evidence="1" id="KW-0862">Zinc</keyword>
<organism evidence="3 4">
    <name type="scientific">Ktedonospora formicarum</name>
    <dbReference type="NCBI Taxonomy" id="2778364"/>
    <lineage>
        <taxon>Bacteria</taxon>
        <taxon>Bacillati</taxon>
        <taxon>Chloroflexota</taxon>
        <taxon>Ktedonobacteria</taxon>
        <taxon>Ktedonobacterales</taxon>
        <taxon>Ktedonobacteraceae</taxon>
        <taxon>Ktedonospora</taxon>
    </lineage>
</organism>
<dbReference type="CDD" id="cd04792">
    <property type="entry name" value="LanM-like"/>
    <property type="match status" value="1"/>
</dbReference>
<sequence>MKKQCGRKNQALWQTPAWYTALSLTERCVRGQGRPQDTLTEEHLDKATQRLNAWKAQSPFDHGTFFADRLTSDSLTEEDLLAFLAESAAEIKARTPSVPDWLNALIEAFSEADDGDQILPVSQEILKNHPLGPYMQTINPLLLSGFTSLQKGIQKLQQRYAFLPFDEKQVSERFLKNIIPQLLFQIGKTMVLEMHVARVQGHLQGETPEERFMDFIRQLCQEEKIVTLFAEYPVLARLLITTINRWTHYAIEILDHLCADWSDICRVFTPGGDPGLLVDMQGGVGDLHRGGRSVHILRFSSGLQLLYKPKPLAIDKHFQELLAWLNEHGAQPPFRVLKLLARGDYGWSEFVEAVACTSQAEIVRFYERQGEYLALLYTLNATDLHIENVIASGEHPMPVDLETLLLPRLAESDATPRIDFAARLMNQSVLEVGLLPQWTWASENSPGVDLSGLGGQAGQIMPHPLPAWDEIRTEQMHLTLRQAEMWTGQNRPQLNGQDVNVLDYRSDIITGFTRMYRLLMNVREAFLTEQLPRFAHDEIRILLRSTHFYTLLLAASFHPDLLRDGLERDRFFDRLWQGVEQWSDLSKVIPAERRELLEGDIPLFTTFPDSHTLFSSDREPLFDLFDTTGLDQMRKRIEHLNEQDLAQQVWIIATSLAVPQMGFEGLVEKSLSLHPIHQPATRERMIALAKTIGARLEDLALQEDEMVSWLGVNLFREKAWGLFPAGTDLYDGIGGITLFLAYLGAVTSEARFTSLAKRALTTVRAQVAALCEQIDGQKDDSFNMGVGVFEGWSSSLYLLTHLSVLWNEPALIREAEKLLEYLPALIAKDEHPDILTGSAGCILSLLSLYAVHSSPRVLEIALQCGDHLRAIAQAMPVGTGWVIDKEEQPLGGFSHGSTGIAMSLLKLAGVSGEERFRQTALSALAYDRSLFLPAQQNWADVRKPTSKTRQSDTMATGPLQKCMVAWCHGASGIGLGRLGALEYMDDEQVREEIDIALNTTMTQGLDSNHSLCHGSLGNAELLLTAARLLNRQEDHERLEQAIATILGSIDAEAWVTGVPLGVEVPGLMTGLAGMGYELLRLAEPEKVPSVLLVAPPVVQDKE</sequence>
<keyword evidence="4" id="KW-1185">Reference proteome</keyword>
<dbReference type="InterPro" id="IPR017146">
    <property type="entry name" value="Lanti_2_LanM"/>
</dbReference>
<dbReference type="InterPro" id="IPR025410">
    <property type="entry name" value="Lant_dehyd"/>
</dbReference>
<comment type="caution">
    <text evidence="3">The sequence shown here is derived from an EMBL/GenBank/DDBJ whole genome shotgun (WGS) entry which is preliminary data.</text>
</comment>
<dbReference type="NCBIfam" id="TIGR03897">
    <property type="entry name" value="lanti_2_LanM"/>
    <property type="match status" value="1"/>
</dbReference>
<dbReference type="InterPro" id="IPR012341">
    <property type="entry name" value="6hp_glycosidase-like_sf"/>
</dbReference>
<dbReference type="PRINTS" id="PR01950">
    <property type="entry name" value="LANCSUPER"/>
</dbReference>
<feature type="domain" description="Lantibiotic biosynthesis protein dehydration" evidence="2">
    <location>
        <begin position="232"/>
        <end position="606"/>
    </location>
</feature>
<feature type="binding site" evidence="1">
    <location>
        <position position="1012"/>
    </location>
    <ligand>
        <name>Zn(2+)</name>
        <dbReference type="ChEBI" id="CHEBI:29105"/>
    </ligand>
</feature>
<reference evidence="3" key="1">
    <citation type="submission" date="2020-10" db="EMBL/GenBank/DDBJ databases">
        <title>Taxonomic study of unclassified bacteria belonging to the class Ktedonobacteria.</title>
        <authorList>
            <person name="Yabe S."/>
            <person name="Wang C.M."/>
            <person name="Zheng Y."/>
            <person name="Sakai Y."/>
            <person name="Cavaletti L."/>
            <person name="Monciardini P."/>
            <person name="Donadio S."/>
        </authorList>
    </citation>
    <scope>NUCLEOTIDE SEQUENCE</scope>
    <source>
        <strain evidence="3">SOSP1-1</strain>
    </source>
</reference>
<evidence type="ECO:0000313" key="3">
    <source>
        <dbReference type="EMBL" id="GHO48363.1"/>
    </source>
</evidence>
<dbReference type="PIRSF" id="PIRSF037228">
    <property type="entry name" value="Lant_mod_RumM"/>
    <property type="match status" value="1"/>
</dbReference>
<gene>
    <name evidence="3" type="ORF">KSX_65260</name>
</gene>
<dbReference type="GO" id="GO:0005975">
    <property type="term" value="P:carbohydrate metabolic process"/>
    <property type="evidence" value="ECO:0007669"/>
    <property type="project" value="InterPro"/>
</dbReference>
<dbReference type="InterPro" id="IPR007822">
    <property type="entry name" value="LANC-like"/>
</dbReference>
<accession>A0A8J3I9R9</accession>
<dbReference type="RefSeq" id="WP_220197585.1">
    <property type="nucleotide sequence ID" value="NZ_BNJF01000004.1"/>
</dbReference>
<feature type="binding site" evidence="1">
    <location>
        <position position="1013"/>
    </location>
    <ligand>
        <name>Zn(2+)</name>
        <dbReference type="ChEBI" id="CHEBI:29105"/>
    </ligand>
</feature>
<dbReference type="SUPFAM" id="SSF158745">
    <property type="entry name" value="LanC-like"/>
    <property type="match status" value="1"/>
</dbReference>
<dbReference type="GO" id="GO:0046872">
    <property type="term" value="F:metal ion binding"/>
    <property type="evidence" value="ECO:0007669"/>
    <property type="project" value="UniProtKB-KW"/>
</dbReference>
<dbReference type="Pfam" id="PF13575">
    <property type="entry name" value="DUF4135"/>
    <property type="match status" value="1"/>
</dbReference>
<dbReference type="SMART" id="SM01260">
    <property type="entry name" value="LANC_like"/>
    <property type="match status" value="1"/>
</dbReference>